<dbReference type="HAMAP" id="MF_01306_B">
    <property type="entry name" value="Ribosomal_uS4_B"/>
    <property type="match status" value="1"/>
</dbReference>
<dbReference type="InterPro" id="IPR036986">
    <property type="entry name" value="S4_RNA-bd_sf"/>
</dbReference>
<dbReference type="SMART" id="SM01390">
    <property type="entry name" value="Ribosomal_S4"/>
    <property type="match status" value="1"/>
</dbReference>
<evidence type="ECO:0000313" key="13">
    <source>
        <dbReference type="Proteomes" id="UP000092845"/>
    </source>
</evidence>
<dbReference type="CDD" id="cd00165">
    <property type="entry name" value="S4"/>
    <property type="match status" value="1"/>
</dbReference>
<dbReference type="Pfam" id="PF01479">
    <property type="entry name" value="S4"/>
    <property type="match status" value="1"/>
</dbReference>
<comment type="function">
    <text evidence="7">With S5 and S12 plays an important role in translational accuracy.</text>
</comment>
<evidence type="ECO:0000259" key="11">
    <source>
        <dbReference type="SMART" id="SM01390"/>
    </source>
</evidence>
<comment type="subunit">
    <text evidence="7">Part of the 30S ribosomal subunit. Contacts protein S5. The interaction surface between S4 and S5 is involved in control of translational fidelity.</text>
</comment>
<comment type="function">
    <text evidence="7">One of the primary rRNA binding proteins, it binds directly to 16S rRNA where it nucleates assembly of the body of the 30S subunit.</text>
</comment>
<proteinExistence type="inferred from homology"/>
<evidence type="ECO:0000256" key="9">
    <source>
        <dbReference type="SAM" id="MobiDB-lite"/>
    </source>
</evidence>
<dbReference type="GO" id="GO:0019843">
    <property type="term" value="F:rRNA binding"/>
    <property type="evidence" value="ECO:0007669"/>
    <property type="project" value="UniProtKB-UniRule"/>
</dbReference>
<comment type="similarity">
    <text evidence="1 7 8">Belongs to the universal ribosomal protein uS4 family.</text>
</comment>
<dbReference type="FunFam" id="3.10.290.10:FF:000001">
    <property type="entry name" value="30S ribosomal protein S4"/>
    <property type="match status" value="1"/>
</dbReference>
<dbReference type="PROSITE" id="PS50889">
    <property type="entry name" value="S4"/>
    <property type="match status" value="1"/>
</dbReference>
<gene>
    <name evidence="7 12" type="primary">rpsD</name>
    <name evidence="12" type="ORF">TREMTM_C_01010</name>
</gene>
<protein>
    <recommendedName>
        <fullName evidence="6 7">Small ribosomal subunit protein uS4</fullName>
    </recommendedName>
</protein>
<evidence type="ECO:0000256" key="7">
    <source>
        <dbReference type="HAMAP-Rule" id="MF_01306"/>
    </source>
</evidence>
<dbReference type="InterPro" id="IPR005709">
    <property type="entry name" value="Ribosomal_uS4_bac-type"/>
</dbReference>
<reference evidence="13" key="1">
    <citation type="submission" date="2016-04" db="EMBL/GenBank/DDBJ databases">
        <authorList>
            <person name="Szabo Gitta"/>
        </authorList>
    </citation>
    <scope>NUCLEOTIDE SEQUENCE [LARGE SCALE GENOMIC DNA]</scope>
</reference>
<dbReference type="GO" id="GO:0015935">
    <property type="term" value="C:small ribosomal subunit"/>
    <property type="evidence" value="ECO:0007669"/>
    <property type="project" value="InterPro"/>
</dbReference>
<dbReference type="PANTHER" id="PTHR11831:SF4">
    <property type="entry name" value="SMALL RIBOSOMAL SUBUNIT PROTEIN US4M"/>
    <property type="match status" value="1"/>
</dbReference>
<dbReference type="PROSITE" id="PS00632">
    <property type="entry name" value="RIBOSOMAL_S4"/>
    <property type="match status" value="1"/>
</dbReference>
<dbReference type="PANTHER" id="PTHR11831">
    <property type="entry name" value="30S 40S RIBOSOMAL PROTEIN"/>
    <property type="match status" value="1"/>
</dbReference>
<keyword evidence="2 7" id="KW-0699">rRNA-binding</keyword>
<evidence type="ECO:0000313" key="12">
    <source>
        <dbReference type="EMBL" id="SBT63027.1"/>
    </source>
</evidence>
<dbReference type="NCBIfam" id="NF003717">
    <property type="entry name" value="PRK05327.1"/>
    <property type="match status" value="1"/>
</dbReference>
<organism evidence="12 13">
    <name type="scientific">Tremblaya princeps</name>
    <dbReference type="NCBI Taxonomy" id="189385"/>
    <lineage>
        <taxon>Bacteria</taxon>
        <taxon>Pseudomonadati</taxon>
        <taxon>Pseudomonadota</taxon>
        <taxon>Betaproteobacteria</taxon>
        <taxon>Candidatus Tremblayella</taxon>
    </lineage>
</organism>
<accession>A0A1C3K920</accession>
<dbReference type="GO" id="GO:0003735">
    <property type="term" value="F:structural constituent of ribosome"/>
    <property type="evidence" value="ECO:0007669"/>
    <property type="project" value="InterPro"/>
</dbReference>
<dbReference type="Pfam" id="PF00163">
    <property type="entry name" value="Ribosomal_S4"/>
    <property type="match status" value="1"/>
</dbReference>
<dbReference type="GO" id="GO:0006412">
    <property type="term" value="P:translation"/>
    <property type="evidence" value="ECO:0007669"/>
    <property type="project" value="UniProtKB-UniRule"/>
</dbReference>
<dbReference type="Gene3D" id="1.10.1050.10">
    <property type="entry name" value="Ribosomal Protein S4 Delta 41, Chain A, domain 1"/>
    <property type="match status" value="1"/>
</dbReference>
<dbReference type="InterPro" id="IPR001912">
    <property type="entry name" value="Ribosomal_uS4_N"/>
</dbReference>
<sequence length="219" mass="24409">MPHRTTDASSPSAGGCSMARYLGPRQRLSRREGVDLLLKSGARPFEDKCRSGARPGQCNRHQGHRPTTYCMQFRGKQRIKRYYGVLERQFSAYVRRAASVPGHAGSRLLQALESRLDNVVYRMGFSTTRSAARQLVSHRHVTVNAAVVHTPSYAVRAGDVVAVRSALCWESARTMEQGCPYAWLHVRGDIAEGVFRRAPSAAELPHGLHTDRVEDLYSC</sequence>
<evidence type="ECO:0000256" key="3">
    <source>
        <dbReference type="ARBA" id="ARBA00022884"/>
    </source>
</evidence>
<evidence type="ECO:0000256" key="4">
    <source>
        <dbReference type="ARBA" id="ARBA00022980"/>
    </source>
</evidence>
<dbReference type="SMART" id="SM00363">
    <property type="entry name" value="S4"/>
    <property type="match status" value="1"/>
</dbReference>
<evidence type="ECO:0000256" key="2">
    <source>
        <dbReference type="ARBA" id="ARBA00022730"/>
    </source>
</evidence>
<dbReference type="EMBL" id="FLRF01000003">
    <property type="protein sequence ID" value="SBT63027.1"/>
    <property type="molecule type" value="Genomic_DNA"/>
</dbReference>
<dbReference type="InterPro" id="IPR002942">
    <property type="entry name" value="S4_RNA-bd"/>
</dbReference>
<dbReference type="AlphaFoldDB" id="A0A1C3K920"/>
<evidence type="ECO:0000259" key="10">
    <source>
        <dbReference type="SMART" id="SM00363"/>
    </source>
</evidence>
<dbReference type="InterPro" id="IPR018079">
    <property type="entry name" value="Ribosomal_uS4_CS"/>
</dbReference>
<keyword evidence="5 7" id="KW-0687">Ribonucleoprotein</keyword>
<feature type="domain" description="Small ribosomal subunit protein uS4 N-terminal" evidence="11">
    <location>
        <begin position="20"/>
        <end position="113"/>
    </location>
</feature>
<keyword evidence="3 7" id="KW-0694">RNA-binding</keyword>
<evidence type="ECO:0000256" key="5">
    <source>
        <dbReference type="ARBA" id="ARBA00023274"/>
    </source>
</evidence>
<evidence type="ECO:0000256" key="6">
    <source>
        <dbReference type="ARBA" id="ARBA00035254"/>
    </source>
</evidence>
<evidence type="ECO:0000256" key="1">
    <source>
        <dbReference type="ARBA" id="ARBA00007465"/>
    </source>
</evidence>
<feature type="region of interest" description="Disordered" evidence="9">
    <location>
        <begin position="1"/>
        <end position="22"/>
    </location>
</feature>
<dbReference type="GO" id="GO:0042274">
    <property type="term" value="P:ribosomal small subunit biogenesis"/>
    <property type="evidence" value="ECO:0007669"/>
    <property type="project" value="TreeGrafter"/>
</dbReference>
<keyword evidence="4 7" id="KW-0689">Ribosomal protein</keyword>
<dbReference type="Proteomes" id="UP000092845">
    <property type="component" value="Unassembled WGS sequence"/>
</dbReference>
<evidence type="ECO:0000256" key="8">
    <source>
        <dbReference type="RuleBase" id="RU003699"/>
    </source>
</evidence>
<dbReference type="Gene3D" id="3.10.290.10">
    <property type="entry name" value="RNA-binding S4 domain"/>
    <property type="match status" value="1"/>
</dbReference>
<dbReference type="InterPro" id="IPR022801">
    <property type="entry name" value="Ribosomal_uS4"/>
</dbReference>
<name>A0A1C3K920_TREPR</name>
<feature type="domain" description="RNA-binding S4" evidence="10">
    <location>
        <begin position="114"/>
        <end position="174"/>
    </location>
</feature>
<dbReference type="SUPFAM" id="SSF55174">
    <property type="entry name" value="Alpha-L RNA-binding motif"/>
    <property type="match status" value="1"/>
</dbReference>